<dbReference type="Pfam" id="PF00441">
    <property type="entry name" value="Acyl-CoA_dh_1"/>
    <property type="match status" value="1"/>
</dbReference>
<comment type="caution">
    <text evidence="8">The sequence shown here is derived from an EMBL/GenBank/DDBJ whole genome shotgun (WGS) entry which is preliminary data.</text>
</comment>
<dbReference type="GO" id="GO:0003995">
    <property type="term" value="F:acyl-CoA dehydrogenase activity"/>
    <property type="evidence" value="ECO:0007669"/>
    <property type="project" value="TreeGrafter"/>
</dbReference>
<accession>A0A7W0HMV3</accession>
<dbReference type="PANTHER" id="PTHR43884:SF20">
    <property type="entry name" value="ACYL-COA DEHYDROGENASE FADE28"/>
    <property type="match status" value="1"/>
</dbReference>
<evidence type="ECO:0000256" key="2">
    <source>
        <dbReference type="ARBA" id="ARBA00009347"/>
    </source>
</evidence>
<dbReference type="InterPro" id="IPR036250">
    <property type="entry name" value="AcylCo_DH-like_C"/>
</dbReference>
<dbReference type="Proteomes" id="UP000530928">
    <property type="component" value="Unassembled WGS sequence"/>
</dbReference>
<keyword evidence="9" id="KW-1185">Reference proteome</keyword>
<evidence type="ECO:0000313" key="8">
    <source>
        <dbReference type="EMBL" id="MBA2888836.1"/>
    </source>
</evidence>
<evidence type="ECO:0000313" key="9">
    <source>
        <dbReference type="Proteomes" id="UP000530928"/>
    </source>
</evidence>
<proteinExistence type="inferred from homology"/>
<sequence>MRDIVRSFLATGPAWPAFAGELGAAGLTVPEQYGGAGCGLEELAVVSAELGRALSPLPFLQTFLAVEAVKQAGDAETLTSLAAGTSSATVLFDGGDHALDGERVFAYRGEWLVEATAFRRMPYDTMDPSRPLARFDIDEARPLGPAGDPERVRDLGVIALAAEQAGGARRCLESAVAYAKTREQFGRPIGSFQAIKHKLADLLMLVESAEAAVAAAVAGAVPAAVAGSYCGEAYLSAAGENIQIHGGIGITWEHDAHRFFKRATSDAQLFGPPQAHRARLHRLVTSSSPPAY</sequence>
<dbReference type="EMBL" id="JACDUR010000001">
    <property type="protein sequence ID" value="MBA2888836.1"/>
    <property type="molecule type" value="Genomic_DNA"/>
</dbReference>
<dbReference type="AlphaFoldDB" id="A0A7W0HMV3"/>
<dbReference type="Gene3D" id="1.20.140.10">
    <property type="entry name" value="Butyryl-CoA Dehydrogenase, subunit A, domain 3"/>
    <property type="match status" value="1"/>
</dbReference>
<gene>
    <name evidence="8" type="ORF">HNR30_000171</name>
</gene>
<dbReference type="InterPro" id="IPR037069">
    <property type="entry name" value="AcylCoA_DH/ox_N_sf"/>
</dbReference>
<comment type="similarity">
    <text evidence="2">Belongs to the acyl-CoA dehydrogenase family.</text>
</comment>
<name>A0A7W0HMV3_9ACTN</name>
<dbReference type="Pfam" id="PF02771">
    <property type="entry name" value="Acyl-CoA_dh_N"/>
    <property type="match status" value="1"/>
</dbReference>
<evidence type="ECO:0000256" key="3">
    <source>
        <dbReference type="ARBA" id="ARBA00022630"/>
    </source>
</evidence>
<protein>
    <submittedName>
        <fullName evidence="8">Alkylation response protein AidB-like acyl-CoA dehydrogenase</fullName>
    </submittedName>
</protein>
<evidence type="ECO:0000256" key="1">
    <source>
        <dbReference type="ARBA" id="ARBA00001974"/>
    </source>
</evidence>
<evidence type="ECO:0000259" key="6">
    <source>
        <dbReference type="Pfam" id="PF00441"/>
    </source>
</evidence>
<feature type="domain" description="Acyl-CoA dehydrogenase/oxidase C-terminal" evidence="6">
    <location>
        <begin position="158"/>
        <end position="282"/>
    </location>
</feature>
<reference evidence="8 9" key="1">
    <citation type="submission" date="2020-07" db="EMBL/GenBank/DDBJ databases">
        <title>Genomic Encyclopedia of Type Strains, Phase IV (KMG-IV): sequencing the most valuable type-strain genomes for metagenomic binning, comparative biology and taxonomic classification.</title>
        <authorList>
            <person name="Goeker M."/>
        </authorList>
    </citation>
    <scope>NUCLEOTIDE SEQUENCE [LARGE SCALE GENOMIC DNA]</scope>
    <source>
        <strain evidence="8 9">DSM 45533</strain>
    </source>
</reference>
<comment type="cofactor">
    <cofactor evidence="1">
        <name>FAD</name>
        <dbReference type="ChEBI" id="CHEBI:57692"/>
    </cofactor>
</comment>
<feature type="domain" description="Acyl-CoA dehydrogenase/oxidase N-terminal" evidence="7">
    <location>
        <begin position="19"/>
        <end position="76"/>
    </location>
</feature>
<evidence type="ECO:0000259" key="7">
    <source>
        <dbReference type="Pfam" id="PF02771"/>
    </source>
</evidence>
<dbReference type="InterPro" id="IPR009100">
    <property type="entry name" value="AcylCoA_DH/oxidase_NM_dom_sf"/>
</dbReference>
<dbReference type="SUPFAM" id="SSF47203">
    <property type="entry name" value="Acyl-CoA dehydrogenase C-terminal domain-like"/>
    <property type="match status" value="1"/>
</dbReference>
<keyword evidence="4" id="KW-0274">FAD</keyword>
<dbReference type="GO" id="GO:0050660">
    <property type="term" value="F:flavin adenine dinucleotide binding"/>
    <property type="evidence" value="ECO:0007669"/>
    <property type="project" value="InterPro"/>
</dbReference>
<dbReference type="InterPro" id="IPR013786">
    <property type="entry name" value="AcylCoA_DH/ox_N"/>
</dbReference>
<keyword evidence="5" id="KW-0560">Oxidoreductase</keyword>
<dbReference type="SUPFAM" id="SSF56645">
    <property type="entry name" value="Acyl-CoA dehydrogenase NM domain-like"/>
    <property type="match status" value="1"/>
</dbReference>
<evidence type="ECO:0000256" key="5">
    <source>
        <dbReference type="ARBA" id="ARBA00023002"/>
    </source>
</evidence>
<keyword evidence="3" id="KW-0285">Flavoprotein</keyword>
<dbReference type="RefSeq" id="WP_181607255.1">
    <property type="nucleotide sequence ID" value="NZ_BAABAM010000001.1"/>
</dbReference>
<dbReference type="PANTHER" id="PTHR43884">
    <property type="entry name" value="ACYL-COA DEHYDROGENASE"/>
    <property type="match status" value="1"/>
</dbReference>
<organism evidence="8 9">
    <name type="scientific">Nonomuraea soli</name>
    <dbReference type="NCBI Taxonomy" id="1032476"/>
    <lineage>
        <taxon>Bacteria</taxon>
        <taxon>Bacillati</taxon>
        <taxon>Actinomycetota</taxon>
        <taxon>Actinomycetes</taxon>
        <taxon>Streptosporangiales</taxon>
        <taxon>Streptosporangiaceae</taxon>
        <taxon>Nonomuraea</taxon>
    </lineage>
</organism>
<evidence type="ECO:0000256" key="4">
    <source>
        <dbReference type="ARBA" id="ARBA00022827"/>
    </source>
</evidence>
<dbReference type="InterPro" id="IPR009075">
    <property type="entry name" value="AcylCo_DH/oxidase_C"/>
</dbReference>
<dbReference type="Gene3D" id="1.10.540.10">
    <property type="entry name" value="Acyl-CoA dehydrogenase/oxidase, N-terminal domain"/>
    <property type="match status" value="1"/>
</dbReference>